<dbReference type="PRINTS" id="PR00411">
    <property type="entry name" value="PNDRDTASEI"/>
</dbReference>
<dbReference type="Proteomes" id="UP000054662">
    <property type="component" value="Unassembled WGS sequence"/>
</dbReference>
<reference evidence="14 15" key="1">
    <citation type="submission" date="2015-11" db="EMBL/GenBank/DDBJ databases">
        <title>Genomic analysis of 38 Legionella species identifies large and diverse effector repertoires.</title>
        <authorList>
            <person name="Burstein D."/>
            <person name="Amaro F."/>
            <person name="Zusman T."/>
            <person name="Lifshitz Z."/>
            <person name="Cohen O."/>
            <person name="Gilbert J.A."/>
            <person name="Pupko T."/>
            <person name="Shuman H.A."/>
            <person name="Segal G."/>
        </authorList>
    </citation>
    <scope>NUCLEOTIDE SEQUENCE [LARGE SCALE GENOMIC DNA]</scope>
    <source>
        <strain evidence="14 15">ATCC 49508</strain>
    </source>
</reference>
<keyword evidence="15" id="KW-1185">Reference proteome</keyword>
<feature type="disulfide bond" description="Redox-active" evidence="10">
    <location>
        <begin position="77"/>
        <end position="82"/>
    </location>
</feature>
<keyword evidence="7 11" id="KW-0676">Redox-active center</keyword>
<name>A0A0W1AA21_9GAMM</name>
<dbReference type="PATRIC" id="fig|45076.6.peg.1738"/>
<evidence type="ECO:0000259" key="13">
    <source>
        <dbReference type="Pfam" id="PF07992"/>
    </source>
</evidence>
<comment type="subunit">
    <text evidence="2">Homodimer.</text>
</comment>
<accession>A0A0W1AA21</accession>
<dbReference type="GO" id="GO:0004362">
    <property type="term" value="F:glutathione-disulfide reductase (NADPH) activity"/>
    <property type="evidence" value="ECO:0007669"/>
    <property type="project" value="InterPro"/>
</dbReference>
<feature type="binding site" evidence="9">
    <location>
        <position position="297"/>
    </location>
    <ligand>
        <name>NAD(+)</name>
        <dbReference type="ChEBI" id="CHEBI:57540"/>
    </ligand>
</feature>
<comment type="similarity">
    <text evidence="1 11">Belongs to the class-I pyridine nucleotide-disulfide oxidoreductase family.</text>
</comment>
<evidence type="ECO:0000256" key="5">
    <source>
        <dbReference type="ARBA" id="ARBA00023002"/>
    </source>
</evidence>
<feature type="binding site" evidence="9">
    <location>
        <begin position="208"/>
        <end position="215"/>
    </location>
    <ligand>
        <name>NAD(+)</name>
        <dbReference type="ChEBI" id="CHEBI:57540"/>
    </ligand>
</feature>
<evidence type="ECO:0000259" key="12">
    <source>
        <dbReference type="Pfam" id="PF02852"/>
    </source>
</evidence>
<comment type="cofactor">
    <cofactor evidence="9">
        <name>FAD</name>
        <dbReference type="ChEBI" id="CHEBI:57692"/>
    </cofactor>
    <text evidence="9">Binds 1 FAD per subunit.</text>
</comment>
<dbReference type="Gene3D" id="3.30.390.30">
    <property type="match status" value="1"/>
</dbReference>
<dbReference type="FunFam" id="3.50.50.60:FF:000235">
    <property type="entry name" value="Glutathione reductase"/>
    <property type="match status" value="1"/>
</dbReference>
<dbReference type="SUPFAM" id="SSF51905">
    <property type="entry name" value="FAD/NAD(P)-binding domain"/>
    <property type="match status" value="1"/>
</dbReference>
<feature type="active site" description="Proton acceptor" evidence="8">
    <location>
        <position position="474"/>
    </location>
</feature>
<dbReference type="InterPro" id="IPR004099">
    <property type="entry name" value="Pyr_nucl-diS_OxRdtase_dimer"/>
</dbReference>
<dbReference type="PANTHER" id="PTHR42737">
    <property type="entry name" value="GLUTATHIONE REDUCTASE"/>
    <property type="match status" value="1"/>
</dbReference>
<dbReference type="InterPro" id="IPR046952">
    <property type="entry name" value="GSHR/TRXR-like"/>
</dbReference>
<dbReference type="Pfam" id="PF07992">
    <property type="entry name" value="Pyr_redox_2"/>
    <property type="match status" value="1"/>
</dbReference>
<dbReference type="PANTHER" id="PTHR42737:SF2">
    <property type="entry name" value="GLUTATHIONE REDUCTASE"/>
    <property type="match status" value="1"/>
</dbReference>
<comment type="caution">
    <text evidence="14">The sequence shown here is derived from an EMBL/GenBank/DDBJ whole genome shotgun (WGS) entry which is preliminary data.</text>
</comment>
<evidence type="ECO:0000256" key="3">
    <source>
        <dbReference type="ARBA" id="ARBA00022630"/>
    </source>
</evidence>
<dbReference type="GO" id="GO:0050661">
    <property type="term" value="F:NADP binding"/>
    <property type="evidence" value="ECO:0007669"/>
    <property type="project" value="InterPro"/>
</dbReference>
<keyword evidence="9" id="KW-0520">NAD</keyword>
<feature type="binding site" evidence="9">
    <location>
        <position position="86"/>
    </location>
    <ligand>
        <name>FAD</name>
        <dbReference type="ChEBI" id="CHEBI:57692"/>
    </ligand>
</feature>
<keyword evidence="6" id="KW-1015">Disulfide bond</keyword>
<evidence type="ECO:0000313" key="14">
    <source>
        <dbReference type="EMBL" id="KTD78210.1"/>
    </source>
</evidence>
<dbReference type="Pfam" id="PF02852">
    <property type="entry name" value="Pyr_redox_dim"/>
    <property type="match status" value="1"/>
</dbReference>
<protein>
    <submittedName>
        <fullName evidence="14">Glutathione reductase</fullName>
    </submittedName>
</protein>
<evidence type="ECO:0000256" key="11">
    <source>
        <dbReference type="RuleBase" id="RU003691"/>
    </source>
</evidence>
<feature type="domain" description="Pyridine nucleotide-disulphide oxidoreductase dimerisation" evidence="12">
    <location>
        <begin position="375"/>
        <end position="484"/>
    </location>
</feature>
<keyword evidence="9" id="KW-0547">Nucleotide-binding</keyword>
<evidence type="ECO:0000256" key="8">
    <source>
        <dbReference type="PIRSR" id="PIRSR000350-2"/>
    </source>
</evidence>
<feature type="domain" description="FAD/NAD(P)-binding" evidence="13">
    <location>
        <begin position="40"/>
        <end position="353"/>
    </location>
</feature>
<evidence type="ECO:0000256" key="7">
    <source>
        <dbReference type="ARBA" id="ARBA00023284"/>
    </source>
</evidence>
<dbReference type="InterPro" id="IPR036188">
    <property type="entry name" value="FAD/NAD-bd_sf"/>
</dbReference>
<organism evidence="14 15">
    <name type="scientific">Legionella worsleiensis</name>
    <dbReference type="NCBI Taxonomy" id="45076"/>
    <lineage>
        <taxon>Bacteria</taxon>
        <taxon>Pseudomonadati</taxon>
        <taxon>Pseudomonadota</taxon>
        <taxon>Gammaproteobacteria</taxon>
        <taxon>Legionellales</taxon>
        <taxon>Legionellaceae</taxon>
        <taxon>Legionella</taxon>
    </lineage>
</organism>
<sequence length="485" mass="53236">MSCFLFLCKFRLVTNSLVVNQLTATINLFSLRIFMKKHTFDLIVLGGGSGGIASAVRAAQYGAKVAVIEKSHLGGTCVNLGCVPKKVMFNASSIAETLLKAHDYGFSPIMPKFDWYKLITQRNEYIERLREHYANRFKQYAITHINGEGVFENQHEIRVNNSLYKAEHIIISTGGTPALPNIKGIQHAIDSDGFFSLTKQPQKVAIIGSGYIGVELAGILNALGSETHLLMRGNRLLSKFDSMLGTTLQEIMQQKDIKIHPNHKAQSINLHSDGKKSIVCHSGSVIKELDVIICAVGRAPRTTHLNLDKLNIKTDKQGFICVDSLQNSTVKGVYAIGDVTHGPALTPVAIAAGRKLADRLFGGQPEAKLNYQQICSVVFSHPPVGTVGYSEEEALNKYGKEQIKIYKTRFNPMYDALSDPKTPTAMKLVTLGKKEKIIGLHVIGYNADEMLQGFGVAIKMGACKKDFDNTVAIHPTSAEEFVTMV</sequence>
<dbReference type="PIRSF" id="PIRSF000350">
    <property type="entry name" value="Mercury_reductase_MerA"/>
    <property type="match status" value="1"/>
</dbReference>
<dbReference type="InterPro" id="IPR016156">
    <property type="entry name" value="FAD/NAD-linked_Rdtase_dimer_sf"/>
</dbReference>
<evidence type="ECO:0000256" key="9">
    <source>
        <dbReference type="PIRSR" id="PIRSR000350-3"/>
    </source>
</evidence>
<dbReference type="PROSITE" id="PS00076">
    <property type="entry name" value="PYRIDINE_REDOX_1"/>
    <property type="match status" value="1"/>
</dbReference>
<dbReference type="GO" id="GO:0034599">
    <property type="term" value="P:cellular response to oxidative stress"/>
    <property type="evidence" value="ECO:0007669"/>
    <property type="project" value="TreeGrafter"/>
</dbReference>
<dbReference type="AlphaFoldDB" id="A0A0W1AA21"/>
<evidence type="ECO:0000256" key="4">
    <source>
        <dbReference type="ARBA" id="ARBA00022827"/>
    </source>
</evidence>
<evidence type="ECO:0000256" key="6">
    <source>
        <dbReference type="ARBA" id="ARBA00023157"/>
    </source>
</evidence>
<evidence type="ECO:0000256" key="10">
    <source>
        <dbReference type="PIRSR" id="PIRSR000350-4"/>
    </source>
</evidence>
<dbReference type="InterPro" id="IPR012999">
    <property type="entry name" value="Pyr_OxRdtase_I_AS"/>
</dbReference>
<dbReference type="NCBIfam" id="TIGR01421">
    <property type="entry name" value="gluta_reduc_1"/>
    <property type="match status" value="1"/>
</dbReference>
<dbReference type="InterPro" id="IPR006322">
    <property type="entry name" value="Glutathione_Rdtase_euk/bac"/>
</dbReference>
<keyword evidence="5 11" id="KW-0560">Oxidoreductase</keyword>
<dbReference type="STRING" id="45076.Lwor_1605"/>
<evidence type="ECO:0000256" key="2">
    <source>
        <dbReference type="ARBA" id="ARBA00011738"/>
    </source>
</evidence>
<feature type="binding site" evidence="9">
    <location>
        <position position="149"/>
    </location>
    <ligand>
        <name>FAD</name>
        <dbReference type="ChEBI" id="CHEBI:57692"/>
    </ligand>
</feature>
<dbReference type="InterPro" id="IPR023753">
    <property type="entry name" value="FAD/NAD-binding_dom"/>
</dbReference>
<evidence type="ECO:0000256" key="1">
    <source>
        <dbReference type="ARBA" id="ARBA00007532"/>
    </source>
</evidence>
<feature type="binding site" evidence="9">
    <location>
        <position position="338"/>
    </location>
    <ligand>
        <name>FAD</name>
        <dbReference type="ChEBI" id="CHEBI:57692"/>
    </ligand>
</feature>
<dbReference type="GO" id="GO:0005829">
    <property type="term" value="C:cytosol"/>
    <property type="evidence" value="ECO:0007669"/>
    <property type="project" value="TreeGrafter"/>
</dbReference>
<dbReference type="GO" id="GO:0050660">
    <property type="term" value="F:flavin adenine dinucleotide binding"/>
    <property type="evidence" value="ECO:0007669"/>
    <property type="project" value="InterPro"/>
</dbReference>
<dbReference type="InterPro" id="IPR001100">
    <property type="entry name" value="Pyr_nuc-diS_OxRdtase"/>
</dbReference>
<dbReference type="Gene3D" id="3.50.50.60">
    <property type="entry name" value="FAD/NAD(P)-binding domain"/>
    <property type="match status" value="2"/>
</dbReference>
<dbReference type="EMBL" id="LNZC01000020">
    <property type="protein sequence ID" value="KTD78210.1"/>
    <property type="molecule type" value="Genomic_DNA"/>
</dbReference>
<dbReference type="GO" id="GO:0006749">
    <property type="term" value="P:glutathione metabolic process"/>
    <property type="evidence" value="ECO:0007669"/>
    <property type="project" value="InterPro"/>
</dbReference>
<evidence type="ECO:0000313" key="15">
    <source>
        <dbReference type="Proteomes" id="UP000054662"/>
    </source>
</evidence>
<dbReference type="GO" id="GO:0045454">
    <property type="term" value="P:cell redox homeostasis"/>
    <property type="evidence" value="ECO:0007669"/>
    <property type="project" value="InterPro"/>
</dbReference>
<keyword evidence="3 11" id="KW-0285">Flavoprotein</keyword>
<proteinExistence type="inferred from homology"/>
<gene>
    <name evidence="14" type="ORF">Lwor_1605</name>
</gene>
<dbReference type="NCBIfam" id="NF004776">
    <property type="entry name" value="PRK06116.1"/>
    <property type="match status" value="1"/>
</dbReference>
<dbReference type="SUPFAM" id="SSF55424">
    <property type="entry name" value="FAD/NAD-linked reductases, dimerisation (C-terminal) domain"/>
    <property type="match status" value="1"/>
</dbReference>
<dbReference type="PRINTS" id="PR00368">
    <property type="entry name" value="FADPNR"/>
</dbReference>
<keyword evidence="4 9" id="KW-0274">FAD</keyword>
<dbReference type="FunFam" id="3.30.390.30:FF:000003">
    <property type="entry name" value="Glutathione reductase"/>
    <property type="match status" value="1"/>
</dbReference>